<keyword evidence="5" id="KW-0472">Membrane</keyword>
<dbReference type="STRING" id="3880.G7L818"/>
<dbReference type="GO" id="GO:0098552">
    <property type="term" value="C:side of membrane"/>
    <property type="evidence" value="ECO:0007669"/>
    <property type="project" value="UniProtKB-KW"/>
</dbReference>
<evidence type="ECO:0000256" key="6">
    <source>
        <dbReference type="ARBA" id="ARBA00023157"/>
    </source>
</evidence>
<comment type="subcellular location">
    <subcellularLocation>
        <location evidence="1">Cell membrane</location>
        <topology evidence="1">Lipid-anchor</topology>
        <topology evidence="1">GPI-anchor</topology>
    </subcellularLocation>
</comment>
<keyword evidence="8" id="KW-0449">Lipoprotein</keyword>
<dbReference type="AlphaFoldDB" id="G7L818"/>
<reference evidence="10 12" key="1">
    <citation type="journal article" date="2011" name="Nature">
        <title>The Medicago genome provides insight into the evolution of rhizobial symbioses.</title>
        <authorList>
            <person name="Young N.D."/>
            <person name="Debelle F."/>
            <person name="Oldroyd G.E."/>
            <person name="Geurts R."/>
            <person name="Cannon S.B."/>
            <person name="Udvardi M.K."/>
            <person name="Benedito V.A."/>
            <person name="Mayer K.F."/>
            <person name="Gouzy J."/>
            <person name="Schoof H."/>
            <person name="Van de Peer Y."/>
            <person name="Proost S."/>
            <person name="Cook D.R."/>
            <person name="Meyers B.C."/>
            <person name="Spannagl M."/>
            <person name="Cheung F."/>
            <person name="De Mita S."/>
            <person name="Krishnakumar V."/>
            <person name="Gundlach H."/>
            <person name="Zhou S."/>
            <person name="Mudge J."/>
            <person name="Bharti A.K."/>
            <person name="Murray J.D."/>
            <person name="Naoumkina M.A."/>
            <person name="Rosen B."/>
            <person name="Silverstein K.A."/>
            <person name="Tang H."/>
            <person name="Rombauts S."/>
            <person name="Zhao P.X."/>
            <person name="Zhou P."/>
            <person name="Barbe V."/>
            <person name="Bardou P."/>
            <person name="Bechner M."/>
            <person name="Bellec A."/>
            <person name="Berger A."/>
            <person name="Berges H."/>
            <person name="Bidwell S."/>
            <person name="Bisseling T."/>
            <person name="Choisne N."/>
            <person name="Couloux A."/>
            <person name="Denny R."/>
            <person name="Deshpande S."/>
            <person name="Dai X."/>
            <person name="Doyle J.J."/>
            <person name="Dudez A.M."/>
            <person name="Farmer A.D."/>
            <person name="Fouteau S."/>
            <person name="Franken C."/>
            <person name="Gibelin C."/>
            <person name="Gish J."/>
            <person name="Goldstein S."/>
            <person name="Gonzalez A.J."/>
            <person name="Green P.J."/>
            <person name="Hallab A."/>
            <person name="Hartog M."/>
            <person name="Hua A."/>
            <person name="Humphray S.J."/>
            <person name="Jeong D.H."/>
            <person name="Jing Y."/>
            <person name="Jocker A."/>
            <person name="Kenton S.M."/>
            <person name="Kim D.J."/>
            <person name="Klee K."/>
            <person name="Lai H."/>
            <person name="Lang C."/>
            <person name="Lin S."/>
            <person name="Macmil S.L."/>
            <person name="Magdelenat G."/>
            <person name="Matthews L."/>
            <person name="McCorrison J."/>
            <person name="Monaghan E.L."/>
            <person name="Mun J.H."/>
            <person name="Najar F.Z."/>
            <person name="Nicholson C."/>
            <person name="Noirot C."/>
            <person name="O'Bleness M."/>
            <person name="Paule C.R."/>
            <person name="Poulain J."/>
            <person name="Prion F."/>
            <person name="Qin B."/>
            <person name="Qu C."/>
            <person name="Retzel E.F."/>
            <person name="Riddle C."/>
            <person name="Sallet E."/>
            <person name="Samain S."/>
            <person name="Samson N."/>
            <person name="Sanders I."/>
            <person name="Saurat O."/>
            <person name="Scarpelli C."/>
            <person name="Schiex T."/>
            <person name="Segurens B."/>
            <person name="Severin A.J."/>
            <person name="Sherrier D.J."/>
            <person name="Shi R."/>
            <person name="Sims S."/>
            <person name="Singer S.R."/>
            <person name="Sinharoy S."/>
            <person name="Sterck L."/>
            <person name="Viollet A."/>
            <person name="Wang B.B."/>
            <person name="Wang K."/>
            <person name="Wang M."/>
            <person name="Wang X."/>
            <person name="Warfsmann J."/>
            <person name="Weissenbach J."/>
            <person name="White D.D."/>
            <person name="White J.D."/>
            <person name="Wiley G.B."/>
            <person name="Wincker P."/>
            <person name="Xing Y."/>
            <person name="Yang L."/>
            <person name="Yao Z."/>
            <person name="Ying F."/>
            <person name="Zhai J."/>
            <person name="Zhou L."/>
            <person name="Zuber A."/>
            <person name="Denarie J."/>
            <person name="Dixon R.A."/>
            <person name="May G.D."/>
            <person name="Schwartz D.C."/>
            <person name="Rogers J."/>
            <person name="Quetier F."/>
            <person name="Town C.D."/>
            <person name="Roe B.A."/>
        </authorList>
    </citation>
    <scope>NUCLEOTIDE SEQUENCE [LARGE SCALE GENOMIC DNA]</scope>
    <source>
        <strain evidence="10">A17</strain>
        <strain evidence="11 12">cv. Jemalong A17</strain>
    </source>
</reference>
<evidence type="ECO:0000313" key="11">
    <source>
        <dbReference type="EnsemblPlants" id="AET04375"/>
    </source>
</evidence>
<dbReference type="PANTHER" id="PTHR31044:SF127">
    <property type="entry name" value="X8 DOMAIN-CONTAINING PROTEIN"/>
    <property type="match status" value="1"/>
</dbReference>
<keyword evidence="7" id="KW-0325">Glycoprotein</keyword>
<evidence type="ECO:0000256" key="4">
    <source>
        <dbReference type="ARBA" id="ARBA00022729"/>
    </source>
</evidence>
<keyword evidence="3" id="KW-0336">GPI-anchor</keyword>
<evidence type="ECO:0000259" key="9">
    <source>
        <dbReference type="SMART" id="SM00768"/>
    </source>
</evidence>
<protein>
    <submittedName>
        <fullName evidence="10">Carbohydrate-binding X8 domain protein</fullName>
    </submittedName>
</protein>
<reference evidence="10 12" key="2">
    <citation type="journal article" date="2014" name="BMC Genomics">
        <title>An improved genome release (version Mt4.0) for the model legume Medicago truncatula.</title>
        <authorList>
            <person name="Tang H."/>
            <person name="Krishnakumar V."/>
            <person name="Bidwell S."/>
            <person name="Rosen B."/>
            <person name="Chan A."/>
            <person name="Zhou S."/>
            <person name="Gentzbittel L."/>
            <person name="Childs K.L."/>
            <person name="Yandell M."/>
            <person name="Gundlach H."/>
            <person name="Mayer K.F."/>
            <person name="Schwartz D.C."/>
            <person name="Town C.D."/>
        </authorList>
    </citation>
    <scope>GENOME REANNOTATION</scope>
    <source>
        <strain evidence="11 12">cv. Jemalong A17</strain>
    </source>
</reference>
<evidence type="ECO:0000313" key="12">
    <source>
        <dbReference type="Proteomes" id="UP000002051"/>
    </source>
</evidence>
<sequence>MQLLIVHHGFTSLSHRNPLRTVAQRNLIHGNEDIKNSDESLQHQVVVNGVVKKGTSKSDIQAALNHACGEGGADCSQIQPGASCYESNTLPDHASYAFNDYYQKHPIPASCVFGGAATLTSNNPSNGNCQYASSEKVHHDHMVATHQDHRVHMVATHQVHRVHMAAAPPTKSTRFCNPTSKIRCIHICSSFFVIAVCMWPLGFTSSSKLFSLQAVLVKISRSWIK</sequence>
<proteinExistence type="predicted"/>
<keyword evidence="2" id="KW-1003">Cell membrane</keyword>
<dbReference type="SMART" id="SM00768">
    <property type="entry name" value="X8"/>
    <property type="match status" value="1"/>
</dbReference>
<dbReference type="HOGENOM" id="CLU_1231507_0_0_1"/>
<feature type="domain" description="X8" evidence="9">
    <location>
        <begin position="50"/>
        <end position="131"/>
    </location>
</feature>
<evidence type="ECO:0000256" key="3">
    <source>
        <dbReference type="ARBA" id="ARBA00022622"/>
    </source>
</evidence>
<keyword evidence="4" id="KW-0732">Signal</keyword>
<accession>G7L818</accession>
<dbReference type="Pfam" id="PF07983">
    <property type="entry name" value="X8"/>
    <property type="match status" value="1"/>
</dbReference>
<dbReference type="FunFam" id="1.20.58.1040:FF:000001">
    <property type="entry name" value="Glucan endo-1,3-beta-glucosidase 4"/>
    <property type="match status" value="1"/>
</dbReference>
<dbReference type="GO" id="GO:0009506">
    <property type="term" value="C:plasmodesma"/>
    <property type="evidence" value="ECO:0007669"/>
    <property type="project" value="UniProtKB-ARBA"/>
</dbReference>
<dbReference type="EnsemblPlants" id="AET04375">
    <property type="protein sequence ID" value="AET04375"/>
    <property type="gene ID" value="MTR_8g088120"/>
</dbReference>
<keyword evidence="6" id="KW-1015">Disulfide bond</keyword>
<dbReference type="Gene3D" id="1.20.58.1040">
    <property type="match status" value="1"/>
</dbReference>
<dbReference type="EMBL" id="CM001224">
    <property type="protein sequence ID" value="AET04375.2"/>
    <property type="molecule type" value="Genomic_DNA"/>
</dbReference>
<evidence type="ECO:0000313" key="10">
    <source>
        <dbReference type="EMBL" id="AET04375.2"/>
    </source>
</evidence>
<keyword evidence="12" id="KW-1185">Reference proteome</keyword>
<name>G7L818_MEDTR</name>
<dbReference type="InterPro" id="IPR012946">
    <property type="entry name" value="X8"/>
</dbReference>
<dbReference type="GO" id="GO:0005886">
    <property type="term" value="C:plasma membrane"/>
    <property type="evidence" value="ECO:0007669"/>
    <property type="project" value="UniProtKB-SubCell"/>
</dbReference>
<evidence type="ECO:0000256" key="7">
    <source>
        <dbReference type="ARBA" id="ARBA00023180"/>
    </source>
</evidence>
<gene>
    <name evidence="10" type="ordered locus">MTR_8g088120</name>
</gene>
<evidence type="ECO:0000256" key="5">
    <source>
        <dbReference type="ARBA" id="ARBA00023136"/>
    </source>
</evidence>
<evidence type="ECO:0000256" key="8">
    <source>
        <dbReference type="ARBA" id="ARBA00023288"/>
    </source>
</evidence>
<dbReference type="Proteomes" id="UP000002051">
    <property type="component" value="Chromosome 8"/>
</dbReference>
<evidence type="ECO:0000256" key="2">
    <source>
        <dbReference type="ARBA" id="ARBA00022475"/>
    </source>
</evidence>
<dbReference type="InterPro" id="IPR044788">
    <property type="entry name" value="X8_dom_prot"/>
</dbReference>
<organism evidence="10 12">
    <name type="scientific">Medicago truncatula</name>
    <name type="common">Barrel medic</name>
    <name type="synonym">Medicago tribuloides</name>
    <dbReference type="NCBI Taxonomy" id="3880"/>
    <lineage>
        <taxon>Eukaryota</taxon>
        <taxon>Viridiplantae</taxon>
        <taxon>Streptophyta</taxon>
        <taxon>Embryophyta</taxon>
        <taxon>Tracheophyta</taxon>
        <taxon>Spermatophyta</taxon>
        <taxon>Magnoliopsida</taxon>
        <taxon>eudicotyledons</taxon>
        <taxon>Gunneridae</taxon>
        <taxon>Pentapetalae</taxon>
        <taxon>rosids</taxon>
        <taxon>fabids</taxon>
        <taxon>Fabales</taxon>
        <taxon>Fabaceae</taxon>
        <taxon>Papilionoideae</taxon>
        <taxon>50 kb inversion clade</taxon>
        <taxon>NPAAA clade</taxon>
        <taxon>Hologalegina</taxon>
        <taxon>IRL clade</taxon>
        <taxon>Trifolieae</taxon>
        <taxon>Medicago</taxon>
    </lineage>
</organism>
<reference evidence="11" key="3">
    <citation type="submission" date="2015-04" db="UniProtKB">
        <authorList>
            <consortium name="EnsemblPlants"/>
        </authorList>
    </citation>
    <scope>IDENTIFICATION</scope>
    <source>
        <strain evidence="11">cv. Jemalong A17</strain>
    </source>
</reference>
<evidence type="ECO:0000256" key="1">
    <source>
        <dbReference type="ARBA" id="ARBA00004609"/>
    </source>
</evidence>
<accession>A0A0C3Y532</accession>
<dbReference type="PaxDb" id="3880-AET04375"/>
<dbReference type="PANTHER" id="PTHR31044">
    <property type="entry name" value="BETA-1,3 GLUCANASE"/>
    <property type="match status" value="1"/>
</dbReference>